<dbReference type="InterPro" id="IPR042100">
    <property type="entry name" value="Bug_dom1"/>
</dbReference>
<dbReference type="PANTHER" id="PTHR42928:SF5">
    <property type="entry name" value="BLR1237 PROTEIN"/>
    <property type="match status" value="1"/>
</dbReference>
<evidence type="ECO:0000313" key="3">
    <source>
        <dbReference type="EMBL" id="TSH92105.1"/>
    </source>
</evidence>
<dbReference type="Gene3D" id="3.40.190.10">
    <property type="entry name" value="Periplasmic binding protein-like II"/>
    <property type="match status" value="1"/>
</dbReference>
<organism evidence="3 4">
    <name type="scientific">Verticiella sediminum</name>
    <dbReference type="NCBI Taxonomy" id="1247510"/>
    <lineage>
        <taxon>Bacteria</taxon>
        <taxon>Pseudomonadati</taxon>
        <taxon>Pseudomonadota</taxon>
        <taxon>Betaproteobacteria</taxon>
        <taxon>Burkholderiales</taxon>
        <taxon>Alcaligenaceae</taxon>
        <taxon>Verticiella</taxon>
    </lineage>
</organism>
<name>A0A556AGU6_9BURK</name>
<proteinExistence type="inferred from homology"/>
<keyword evidence="2" id="KW-0732">Signal</keyword>
<feature type="signal peptide" evidence="2">
    <location>
        <begin position="1"/>
        <end position="24"/>
    </location>
</feature>
<dbReference type="EMBL" id="VLTJ01000030">
    <property type="protein sequence ID" value="TSH92105.1"/>
    <property type="molecule type" value="Genomic_DNA"/>
</dbReference>
<reference evidence="3 4" key="1">
    <citation type="submission" date="2019-07" db="EMBL/GenBank/DDBJ databases">
        <title>Qingshengfaniella alkalisoli gen. nov., sp. nov., isolated from saline soil.</title>
        <authorList>
            <person name="Xu L."/>
            <person name="Huang X.-X."/>
            <person name="Sun J.-Q."/>
        </authorList>
    </citation>
    <scope>NUCLEOTIDE SEQUENCE [LARGE SCALE GENOMIC DNA]</scope>
    <source>
        <strain evidence="3 4">DSM 27279</strain>
    </source>
</reference>
<dbReference type="CDD" id="cd07012">
    <property type="entry name" value="PBP2_Bug_TTT"/>
    <property type="match status" value="1"/>
</dbReference>
<dbReference type="Gene3D" id="3.40.190.150">
    <property type="entry name" value="Bordetella uptake gene, domain 1"/>
    <property type="match status" value="1"/>
</dbReference>
<accession>A0A556AGU6</accession>
<gene>
    <name evidence="3" type="ORF">FOZ76_17175</name>
</gene>
<dbReference type="Pfam" id="PF03401">
    <property type="entry name" value="TctC"/>
    <property type="match status" value="1"/>
</dbReference>
<dbReference type="SUPFAM" id="SSF53850">
    <property type="entry name" value="Periplasmic binding protein-like II"/>
    <property type="match status" value="1"/>
</dbReference>
<dbReference type="AlphaFoldDB" id="A0A556AGU6"/>
<protein>
    <submittedName>
        <fullName evidence="3">Tripartite tricarboxylate transporter substrate binding protein</fullName>
    </submittedName>
</protein>
<evidence type="ECO:0000313" key="4">
    <source>
        <dbReference type="Proteomes" id="UP000318405"/>
    </source>
</evidence>
<evidence type="ECO:0000256" key="1">
    <source>
        <dbReference type="ARBA" id="ARBA00006987"/>
    </source>
</evidence>
<comment type="caution">
    <text evidence="3">The sequence shown here is derived from an EMBL/GenBank/DDBJ whole genome shotgun (WGS) entry which is preliminary data.</text>
</comment>
<sequence length="325" mass="34625">MQRRHLAWLLATACIAGTAPAAGAAEYPARPIRMVVPSGPGTITDQTARVVAEGLTQTLGQSVVIENRPGANGIVASETVARAEPDGYTLLFTYAATHAINPWLIKSLSYDPVQDFTPIAMPSGGGGNVLLVNAEVPIRDLQGFIDYVKQSQEPPSYCSWGVGSGGHLTMAFLEAKADLELRHIPYKTATQCANDIAAGHVPFGFTDTVSPQGHIKAGKARPIAVSGPVRIDAVPNVPTMKEQGIPFEQASWLGIFGPKGLDPAIVARLNDSVNAIITSPEQRERFIAMNLRPGERTTPEEFADRLKTDIAAWGKIVDTAGLEPE</sequence>
<evidence type="ECO:0000256" key="2">
    <source>
        <dbReference type="SAM" id="SignalP"/>
    </source>
</evidence>
<dbReference type="PIRSF" id="PIRSF017082">
    <property type="entry name" value="YflP"/>
    <property type="match status" value="1"/>
</dbReference>
<feature type="chain" id="PRO_5021840227" evidence="2">
    <location>
        <begin position="25"/>
        <end position="325"/>
    </location>
</feature>
<dbReference type="InterPro" id="IPR005064">
    <property type="entry name" value="BUG"/>
</dbReference>
<dbReference type="PANTHER" id="PTHR42928">
    <property type="entry name" value="TRICARBOXYLATE-BINDING PROTEIN"/>
    <property type="match status" value="1"/>
</dbReference>
<dbReference type="OrthoDB" id="8678477at2"/>
<keyword evidence="4" id="KW-1185">Reference proteome</keyword>
<dbReference type="Proteomes" id="UP000318405">
    <property type="component" value="Unassembled WGS sequence"/>
</dbReference>
<comment type="similarity">
    <text evidence="1">Belongs to the UPF0065 (bug) family.</text>
</comment>
<dbReference type="RefSeq" id="WP_143949518.1">
    <property type="nucleotide sequence ID" value="NZ_BAABMB010000007.1"/>
</dbReference>